<keyword evidence="1" id="KW-0472">Membrane</keyword>
<protein>
    <submittedName>
        <fullName evidence="2">Transposase</fullName>
    </submittedName>
</protein>
<evidence type="ECO:0000256" key="1">
    <source>
        <dbReference type="SAM" id="Phobius"/>
    </source>
</evidence>
<dbReference type="KEGG" id="aalg:AREALGSMS7_01728"/>
<proteinExistence type="predicted"/>
<feature type="transmembrane region" description="Helical" evidence="1">
    <location>
        <begin position="21"/>
        <end position="40"/>
    </location>
</feature>
<evidence type="ECO:0000313" key="3">
    <source>
        <dbReference type="Proteomes" id="UP000204551"/>
    </source>
</evidence>
<evidence type="ECO:0000313" key="2">
    <source>
        <dbReference type="EMBL" id="ASO05194.1"/>
    </source>
</evidence>
<name>A0A221UV27_9FLAO</name>
<dbReference type="AlphaFoldDB" id="A0A221UV27"/>
<reference evidence="2 3" key="1">
    <citation type="submission" date="2017-07" db="EMBL/GenBank/DDBJ databases">
        <title>Genome Sequence of Arenibacter algicola Strain SMS7 Isolated from a culture of the Diatom Skeletonema marinoi.</title>
        <authorList>
            <person name="Topel M."/>
            <person name="Pinder M.I.M."/>
            <person name="Johansson O.N."/>
            <person name="Kourtchenko O."/>
            <person name="Godhe A."/>
            <person name="Clarke A.K."/>
        </authorList>
    </citation>
    <scope>NUCLEOTIDE SEQUENCE [LARGE SCALE GENOMIC DNA]</scope>
    <source>
        <strain evidence="2 3">SMS7</strain>
    </source>
</reference>
<gene>
    <name evidence="2" type="ORF">AREALGSMS7_01728</name>
</gene>
<dbReference type="Proteomes" id="UP000204551">
    <property type="component" value="Chromosome"/>
</dbReference>
<keyword evidence="1" id="KW-1133">Transmembrane helix</keyword>
<organism evidence="2 3">
    <name type="scientific">Arenibacter algicola</name>
    <dbReference type="NCBI Taxonomy" id="616991"/>
    <lineage>
        <taxon>Bacteria</taxon>
        <taxon>Pseudomonadati</taxon>
        <taxon>Bacteroidota</taxon>
        <taxon>Flavobacteriia</taxon>
        <taxon>Flavobacteriales</taxon>
        <taxon>Flavobacteriaceae</taxon>
        <taxon>Arenibacter</taxon>
    </lineage>
</organism>
<accession>A0A221UV27</accession>
<dbReference type="EMBL" id="CP022515">
    <property type="protein sequence ID" value="ASO05194.1"/>
    <property type="molecule type" value="Genomic_DNA"/>
</dbReference>
<keyword evidence="1" id="KW-0812">Transmembrane</keyword>
<sequence length="47" mass="5417">MVESLNDILKTKSFIEHTSRRSFSAFITNMFYGLIAYAIYPTKPSIN</sequence>